<dbReference type="InterPro" id="IPR001296">
    <property type="entry name" value="Glyco_trans_1"/>
</dbReference>
<sequence length="369" mass="39530">MTAIRRGPLRVAMVSAHALPEMGGIETHVHEVSTRLAASGADVEVLTTDRSGELPIEEELPGYRVRRWHAYPGWGDYCLSPGLAQHLMTGRYDVVHVQGIRTFLAPTALAAARRAKIPYVLTLHTGGHQSAIRHSLRPLQFRFSSPLLRRAAAVVAVCEYERAMFARLLGVSDTAIRLIRNGCDPLPIDPAAEQQGGSPLIVSGGRLERFKGHHRVLGAMPDILAEAPDARLVIVGEGPYEKSLRAMADELGVADRVSIRCYGPRERGSLGRLVADADVFCLLSESEAHPIAVMEAVGAGTRALVADTTGLSELGRAGLVTAIPIRASASQIASAVLDLATAPGVAPTPSMSWDECAAQLHELYCEVVR</sequence>
<dbReference type="PATRIC" id="fig|710421.3.peg.4611"/>
<feature type="domain" description="Glycosyl transferase family 1" evidence="3">
    <location>
        <begin position="195"/>
        <end position="319"/>
    </location>
</feature>
<name>I4BPW8_MYCCN</name>
<dbReference type="InterPro" id="IPR050194">
    <property type="entry name" value="Glycosyltransferase_grp1"/>
</dbReference>
<evidence type="ECO:0000259" key="3">
    <source>
        <dbReference type="Pfam" id="PF00534"/>
    </source>
</evidence>
<dbReference type="GO" id="GO:1903509">
    <property type="term" value="P:liposaccharide metabolic process"/>
    <property type="evidence" value="ECO:0007669"/>
    <property type="project" value="UniProtKB-ARBA"/>
</dbReference>
<dbReference type="KEGG" id="mcb:Mycch_4623"/>
<dbReference type="PANTHER" id="PTHR45947:SF3">
    <property type="entry name" value="SULFOQUINOVOSYL TRANSFERASE SQD2"/>
    <property type="match status" value="1"/>
</dbReference>
<dbReference type="RefSeq" id="WP_014817793.1">
    <property type="nucleotide sequence ID" value="NC_018027.1"/>
</dbReference>
<dbReference type="Pfam" id="PF13439">
    <property type="entry name" value="Glyco_transf_4"/>
    <property type="match status" value="1"/>
</dbReference>
<feature type="domain" description="Glycosyltransferase subfamily 4-like N-terminal" evidence="4">
    <location>
        <begin position="22"/>
        <end position="185"/>
    </location>
</feature>
<keyword evidence="6" id="KW-1185">Reference proteome</keyword>
<dbReference type="CDD" id="cd03801">
    <property type="entry name" value="GT4_PimA-like"/>
    <property type="match status" value="1"/>
</dbReference>
<dbReference type="Pfam" id="PF00534">
    <property type="entry name" value="Glycos_transf_1"/>
    <property type="match status" value="1"/>
</dbReference>
<gene>
    <name evidence="5" type="ordered locus">Mycch_4623</name>
</gene>
<proteinExistence type="predicted"/>
<protein>
    <submittedName>
        <fullName evidence="5">Glycosyltransferase</fullName>
    </submittedName>
</protein>
<dbReference type="GO" id="GO:0016758">
    <property type="term" value="F:hexosyltransferase activity"/>
    <property type="evidence" value="ECO:0007669"/>
    <property type="project" value="TreeGrafter"/>
</dbReference>
<evidence type="ECO:0000259" key="4">
    <source>
        <dbReference type="Pfam" id="PF13439"/>
    </source>
</evidence>
<reference evidence="5 6" key="1">
    <citation type="submission" date="2012-06" db="EMBL/GenBank/DDBJ databases">
        <title>Complete sequence of chromosome of Mycobacterium chubuense NBB4.</title>
        <authorList>
            <consortium name="US DOE Joint Genome Institute"/>
            <person name="Lucas S."/>
            <person name="Han J."/>
            <person name="Lapidus A."/>
            <person name="Cheng J.-F."/>
            <person name="Goodwin L."/>
            <person name="Pitluck S."/>
            <person name="Peters L."/>
            <person name="Mikhailova N."/>
            <person name="Teshima H."/>
            <person name="Detter J.C."/>
            <person name="Han C."/>
            <person name="Tapia R."/>
            <person name="Land M."/>
            <person name="Hauser L."/>
            <person name="Kyrpides N."/>
            <person name="Ivanova N."/>
            <person name="Pagani I."/>
            <person name="Mattes T."/>
            <person name="Holmes A."/>
            <person name="Rutledge P."/>
            <person name="Paulsen I."/>
            <person name="Coleman N."/>
            <person name="Woyke T."/>
        </authorList>
    </citation>
    <scope>NUCLEOTIDE SEQUENCE [LARGE SCALE GENOMIC DNA]</scope>
    <source>
        <strain evidence="5 6">NBB4</strain>
    </source>
</reference>
<dbReference type="GO" id="GO:0008610">
    <property type="term" value="P:lipid biosynthetic process"/>
    <property type="evidence" value="ECO:0007669"/>
    <property type="project" value="UniProtKB-ARBA"/>
</dbReference>
<organism evidence="5 6">
    <name type="scientific">Mycolicibacterium chubuense (strain NBB4)</name>
    <name type="common">Mycobacterium chubuense</name>
    <dbReference type="NCBI Taxonomy" id="710421"/>
    <lineage>
        <taxon>Bacteria</taxon>
        <taxon>Bacillati</taxon>
        <taxon>Actinomycetota</taxon>
        <taxon>Actinomycetes</taxon>
        <taxon>Mycobacteriales</taxon>
        <taxon>Mycobacteriaceae</taxon>
        <taxon>Mycolicibacterium</taxon>
    </lineage>
</organism>
<dbReference type="HOGENOM" id="CLU_009583_2_1_11"/>
<dbReference type="GO" id="GO:1901137">
    <property type="term" value="P:carbohydrate derivative biosynthetic process"/>
    <property type="evidence" value="ECO:0007669"/>
    <property type="project" value="UniProtKB-ARBA"/>
</dbReference>
<dbReference type="AlphaFoldDB" id="I4BPW8"/>
<evidence type="ECO:0000313" key="5">
    <source>
        <dbReference type="EMBL" id="AFM19325.1"/>
    </source>
</evidence>
<dbReference type="eggNOG" id="COG0438">
    <property type="taxonomic scope" value="Bacteria"/>
</dbReference>
<evidence type="ECO:0000256" key="2">
    <source>
        <dbReference type="ARBA" id="ARBA00022679"/>
    </source>
</evidence>
<dbReference type="Proteomes" id="UP000006057">
    <property type="component" value="Chromosome"/>
</dbReference>
<dbReference type="EMBL" id="CP003053">
    <property type="protein sequence ID" value="AFM19325.1"/>
    <property type="molecule type" value="Genomic_DNA"/>
</dbReference>
<dbReference type="STRING" id="710421.Mycch_4623"/>
<evidence type="ECO:0000313" key="6">
    <source>
        <dbReference type="Proteomes" id="UP000006057"/>
    </source>
</evidence>
<accession>I4BPW8</accession>
<dbReference type="Gene3D" id="3.40.50.2000">
    <property type="entry name" value="Glycogen Phosphorylase B"/>
    <property type="match status" value="2"/>
</dbReference>
<keyword evidence="2 5" id="KW-0808">Transferase</keyword>
<dbReference type="SUPFAM" id="SSF53756">
    <property type="entry name" value="UDP-Glycosyltransferase/glycogen phosphorylase"/>
    <property type="match status" value="1"/>
</dbReference>
<evidence type="ECO:0000256" key="1">
    <source>
        <dbReference type="ARBA" id="ARBA00022676"/>
    </source>
</evidence>
<dbReference type="InterPro" id="IPR028098">
    <property type="entry name" value="Glyco_trans_4-like_N"/>
</dbReference>
<keyword evidence="1" id="KW-0328">Glycosyltransferase</keyword>
<dbReference type="PANTHER" id="PTHR45947">
    <property type="entry name" value="SULFOQUINOVOSYL TRANSFERASE SQD2"/>
    <property type="match status" value="1"/>
</dbReference>